<dbReference type="Proteomes" id="UP000321197">
    <property type="component" value="Unassembled WGS sequence"/>
</dbReference>
<dbReference type="Gene3D" id="3.30.200.20">
    <property type="entry name" value="Phosphorylase Kinase, domain 1"/>
    <property type="match status" value="1"/>
</dbReference>
<dbReference type="PANTHER" id="PTHR43289">
    <property type="entry name" value="MITOGEN-ACTIVATED PROTEIN KINASE KINASE KINASE 20-RELATED"/>
    <property type="match status" value="1"/>
</dbReference>
<name>A0A511QXS4_9DEIN</name>
<evidence type="ECO:0000256" key="3">
    <source>
        <dbReference type="ARBA" id="ARBA00022777"/>
    </source>
</evidence>
<feature type="domain" description="Protein kinase" evidence="5">
    <location>
        <begin position="14"/>
        <end position="264"/>
    </location>
</feature>
<evidence type="ECO:0000259" key="5">
    <source>
        <dbReference type="PROSITE" id="PS50011"/>
    </source>
</evidence>
<keyword evidence="3" id="KW-0418">Kinase</keyword>
<dbReference type="AlphaFoldDB" id="A0A511QXS4"/>
<dbReference type="PROSITE" id="PS00108">
    <property type="entry name" value="PROTEIN_KINASE_ST"/>
    <property type="match status" value="1"/>
</dbReference>
<gene>
    <name evidence="6" type="ORF">MHY01S_03470</name>
</gene>
<dbReference type="GO" id="GO:0008233">
    <property type="term" value="F:peptidase activity"/>
    <property type="evidence" value="ECO:0007669"/>
    <property type="project" value="UniProtKB-KW"/>
</dbReference>
<dbReference type="InterPro" id="IPR008271">
    <property type="entry name" value="Ser/Thr_kinase_AS"/>
</dbReference>
<keyword evidence="1" id="KW-0808">Transferase</keyword>
<dbReference type="RefSeq" id="WP_119340468.1">
    <property type="nucleotide sequence ID" value="NZ_BJXL01000005.1"/>
</dbReference>
<keyword evidence="4" id="KW-0067">ATP-binding</keyword>
<protein>
    <submittedName>
        <fullName evidence="6">Serine protease</fullName>
    </submittedName>
</protein>
<keyword evidence="6" id="KW-0378">Hydrolase</keyword>
<dbReference type="Pfam" id="PF00069">
    <property type="entry name" value="Pkinase"/>
    <property type="match status" value="1"/>
</dbReference>
<keyword evidence="2" id="KW-0547">Nucleotide-binding</keyword>
<organism evidence="6 7">
    <name type="scientific">Meiothermus hypogaeus NBRC 106114</name>
    <dbReference type="NCBI Taxonomy" id="1227553"/>
    <lineage>
        <taxon>Bacteria</taxon>
        <taxon>Thermotogati</taxon>
        <taxon>Deinococcota</taxon>
        <taxon>Deinococci</taxon>
        <taxon>Thermales</taxon>
        <taxon>Thermaceae</taxon>
        <taxon>Meiothermus</taxon>
    </lineage>
</organism>
<evidence type="ECO:0000256" key="4">
    <source>
        <dbReference type="ARBA" id="ARBA00022840"/>
    </source>
</evidence>
<evidence type="ECO:0000313" key="6">
    <source>
        <dbReference type="EMBL" id="GEM82181.1"/>
    </source>
</evidence>
<dbReference type="GO" id="GO:0006508">
    <property type="term" value="P:proteolysis"/>
    <property type="evidence" value="ECO:0007669"/>
    <property type="project" value="UniProtKB-KW"/>
</dbReference>
<dbReference type="Gene3D" id="1.10.510.10">
    <property type="entry name" value="Transferase(Phosphotransferase) domain 1"/>
    <property type="match status" value="1"/>
</dbReference>
<dbReference type="SUPFAM" id="SSF56112">
    <property type="entry name" value="Protein kinase-like (PK-like)"/>
    <property type="match status" value="1"/>
</dbReference>
<evidence type="ECO:0000313" key="7">
    <source>
        <dbReference type="Proteomes" id="UP000321197"/>
    </source>
</evidence>
<keyword evidence="6" id="KW-0645">Protease</keyword>
<evidence type="ECO:0000256" key="2">
    <source>
        <dbReference type="ARBA" id="ARBA00022741"/>
    </source>
</evidence>
<evidence type="ECO:0000256" key="1">
    <source>
        <dbReference type="ARBA" id="ARBA00022679"/>
    </source>
</evidence>
<dbReference type="PROSITE" id="PS50011">
    <property type="entry name" value="PROTEIN_KINASE_DOM"/>
    <property type="match status" value="1"/>
</dbReference>
<dbReference type="SMART" id="SM00220">
    <property type="entry name" value="S_TKc"/>
    <property type="match status" value="1"/>
</dbReference>
<dbReference type="InterPro" id="IPR000719">
    <property type="entry name" value="Prot_kinase_dom"/>
</dbReference>
<accession>A0A511QXS4</accession>
<sequence>MNVGLAGITIEGRYKVIRPIARGALATVYLAFDIHGTPYALKVFPKGFEGRADREWKVGSQLKHPHINPVLARFSVPHDGSENPAVLLAFAPGSRFSEWRKDNPGKVLEVFKHLLEALAHMHSQNLVHRDVKPDNLVVDGTGEARLVDFDLSGPQSERFSQKVRLGTLAYIAPEQIRGQSPTPASDIYSAGILLYWAVAGELPFVGEPVEVMGAHLNQPPPPLVAAPDTGLSVSAELQAYLDRLIAKDLRKRYANATEALRDFEAMGLSRSART</sequence>
<comment type="caution">
    <text evidence="6">The sequence shown here is derived from an EMBL/GenBank/DDBJ whole genome shotgun (WGS) entry which is preliminary data.</text>
</comment>
<dbReference type="GO" id="GO:0004674">
    <property type="term" value="F:protein serine/threonine kinase activity"/>
    <property type="evidence" value="ECO:0007669"/>
    <property type="project" value="TreeGrafter"/>
</dbReference>
<reference evidence="6 7" key="1">
    <citation type="submission" date="2019-07" db="EMBL/GenBank/DDBJ databases">
        <title>Whole genome shotgun sequence of Meiothermus hypogaeus NBRC 106114.</title>
        <authorList>
            <person name="Hosoyama A."/>
            <person name="Uohara A."/>
            <person name="Ohji S."/>
            <person name="Ichikawa N."/>
        </authorList>
    </citation>
    <scope>NUCLEOTIDE SEQUENCE [LARGE SCALE GENOMIC DNA]</scope>
    <source>
        <strain evidence="6 7">NBRC 106114</strain>
    </source>
</reference>
<dbReference type="CDD" id="cd14014">
    <property type="entry name" value="STKc_PknB_like"/>
    <property type="match status" value="1"/>
</dbReference>
<dbReference type="InterPro" id="IPR011009">
    <property type="entry name" value="Kinase-like_dom_sf"/>
</dbReference>
<dbReference type="EMBL" id="BJXL01000005">
    <property type="protein sequence ID" value="GEM82181.1"/>
    <property type="molecule type" value="Genomic_DNA"/>
</dbReference>
<proteinExistence type="predicted"/>
<dbReference type="OrthoDB" id="9788659at2"/>
<dbReference type="GO" id="GO:0005524">
    <property type="term" value="F:ATP binding"/>
    <property type="evidence" value="ECO:0007669"/>
    <property type="project" value="UniProtKB-KW"/>
</dbReference>
<dbReference type="PANTHER" id="PTHR43289:SF6">
    <property type="entry name" value="SERINE_THREONINE-PROTEIN KINASE NEKL-3"/>
    <property type="match status" value="1"/>
</dbReference>